<comment type="pathway">
    <text evidence="10">Glycolipid biosynthesis; lipid IV(A) biosynthesis; lipid IV(A) from (3R)-3-hydroxytetradecanoyl-[acyl-carrier-protein] and UDP-N-acetyl-alpha-D-glucosamine: step 4/6.</text>
</comment>
<name>A0A3R8MZ56_9BURK</name>
<comment type="similarity">
    <text evidence="10">Belongs to the LpxH family.</text>
</comment>
<feature type="binding site" evidence="10">
    <location>
        <position position="134"/>
    </location>
    <ligand>
        <name>Mn(2+)</name>
        <dbReference type="ChEBI" id="CHEBI:29035"/>
        <label>2</label>
    </ligand>
</feature>
<feature type="binding site" evidence="10">
    <location>
        <position position="215"/>
    </location>
    <ligand>
        <name>Mn(2+)</name>
        <dbReference type="ChEBI" id="CHEBI:29035"/>
        <label>1</label>
    </ligand>
</feature>
<dbReference type="PANTHER" id="PTHR34990">
    <property type="entry name" value="UDP-2,3-DIACYLGLUCOSAMINE HYDROLASE-RELATED"/>
    <property type="match status" value="1"/>
</dbReference>
<proteinExistence type="inferred from homology"/>
<comment type="cofactor">
    <cofactor evidence="10">
        <name>Mn(2+)</name>
        <dbReference type="ChEBI" id="CHEBI:29035"/>
    </cofactor>
    <text evidence="10">Binds 2 Mn(2+) ions per subunit in a binuclear metal center.</text>
</comment>
<dbReference type="InterPro" id="IPR029052">
    <property type="entry name" value="Metallo-depent_PP-like"/>
</dbReference>
<feature type="binding site" evidence="10">
    <location>
        <position position="90"/>
    </location>
    <ligand>
        <name>Mn(2+)</name>
        <dbReference type="ChEBI" id="CHEBI:29035"/>
        <label>2</label>
    </ligand>
</feature>
<reference evidence="12 13" key="1">
    <citation type="submission" date="2018-11" db="EMBL/GenBank/DDBJ databases">
        <title>Genome sequencing of Lautropia sp. KCOM 2505 (= ChDC F240).</title>
        <authorList>
            <person name="Kook J.-K."/>
            <person name="Park S.-N."/>
            <person name="Lim Y.K."/>
        </authorList>
    </citation>
    <scope>NUCLEOTIDE SEQUENCE [LARGE SCALE GENOMIC DNA]</scope>
    <source>
        <strain evidence="12 13">KCOM 2505</strain>
    </source>
</reference>
<dbReference type="CDD" id="cd07398">
    <property type="entry name" value="MPP_YbbF-LpxH"/>
    <property type="match status" value="1"/>
</dbReference>
<dbReference type="Gene3D" id="3.60.21.10">
    <property type="match status" value="1"/>
</dbReference>
<feature type="binding site" evidence="10">
    <location>
        <position position="180"/>
    </location>
    <ligand>
        <name>substrate</name>
    </ligand>
</feature>
<evidence type="ECO:0000256" key="3">
    <source>
        <dbReference type="ARBA" id="ARBA00022519"/>
    </source>
</evidence>
<dbReference type="GO" id="GO:0005737">
    <property type="term" value="C:cytoplasm"/>
    <property type="evidence" value="ECO:0007669"/>
    <property type="project" value="InterPro"/>
</dbReference>
<evidence type="ECO:0000313" key="12">
    <source>
        <dbReference type="EMBL" id="RRN45819.1"/>
    </source>
</evidence>
<keyword evidence="2 10" id="KW-0444">Lipid biosynthesis</keyword>
<comment type="subcellular location">
    <subcellularLocation>
        <location evidence="10">Cell inner membrane</location>
        <topology evidence="10">Peripheral membrane protein</topology>
        <orientation evidence="10">Cytoplasmic side</orientation>
    </subcellularLocation>
</comment>
<keyword evidence="6 10" id="KW-0378">Hydrolase</keyword>
<keyword evidence="5 10" id="KW-0479">Metal-binding</keyword>
<keyword evidence="4 10" id="KW-0441">Lipid A biosynthesis</keyword>
<feature type="binding site" evidence="10">
    <location>
        <position position="184"/>
    </location>
    <ligand>
        <name>substrate</name>
    </ligand>
</feature>
<dbReference type="Pfam" id="PF00149">
    <property type="entry name" value="Metallophos"/>
    <property type="match status" value="1"/>
</dbReference>
<feature type="binding site" evidence="10">
    <location>
        <begin position="90"/>
        <end position="91"/>
    </location>
    <ligand>
        <name>substrate</name>
    </ligand>
</feature>
<gene>
    <name evidence="10" type="primary">lpxH</name>
    <name evidence="12" type="ORF">EHV23_06700</name>
</gene>
<dbReference type="GO" id="GO:0008758">
    <property type="term" value="F:UDP-2,3-diacylglucosamine hydrolase activity"/>
    <property type="evidence" value="ECO:0007669"/>
    <property type="project" value="UniProtKB-UniRule"/>
</dbReference>
<keyword evidence="7 10" id="KW-0443">Lipid metabolism</keyword>
<dbReference type="PANTHER" id="PTHR34990:SF1">
    <property type="entry name" value="UDP-2,3-DIACYLGLUCOSAMINE HYDROLASE"/>
    <property type="match status" value="1"/>
</dbReference>
<dbReference type="NCBIfam" id="TIGR01854">
    <property type="entry name" value="lipid_A_lpxH"/>
    <property type="match status" value="1"/>
</dbReference>
<evidence type="ECO:0000256" key="2">
    <source>
        <dbReference type="ARBA" id="ARBA00022516"/>
    </source>
</evidence>
<comment type="caution">
    <text evidence="10">Lacks conserved residue(s) required for the propagation of feature annotation.</text>
</comment>
<dbReference type="UniPathway" id="UPA00359">
    <property type="reaction ID" value="UER00480"/>
</dbReference>
<evidence type="ECO:0000256" key="1">
    <source>
        <dbReference type="ARBA" id="ARBA00022475"/>
    </source>
</evidence>
<dbReference type="SUPFAM" id="SSF56300">
    <property type="entry name" value="Metallo-dependent phosphatases"/>
    <property type="match status" value="1"/>
</dbReference>
<dbReference type="RefSeq" id="WP_125095246.1">
    <property type="nucleotide sequence ID" value="NZ_RRUE01000001.1"/>
</dbReference>
<feature type="binding site" evidence="10">
    <location>
        <position position="213"/>
    </location>
    <ligand>
        <name>Mn(2+)</name>
        <dbReference type="ChEBI" id="CHEBI:29035"/>
        <label>2</label>
    </ligand>
</feature>
<comment type="function">
    <text evidence="10">Hydrolyzes the pyrophosphate bond of UDP-2,3-diacylglucosamine to yield 2,3-diacylglucosamine 1-phosphate (lipid X) and UMP by catalyzing the attack of water at the alpha-P atom. Involved in the biosynthesis of lipid A, a phosphorylated glycolipid that anchors the lipopolysaccharide to the outer membrane of the cell.</text>
</comment>
<sequence length="268" mass="29689">MLRLADPSQVLFASDMHLDDRHPALTTRFLADLSAHLQRLPAPETTLFLLGDLFEYWIGDDAVGPSAQKLAEVLHAFGQAGGTTFLMHGNRDFLLDAPLPGQPDHPRYSQRCGATLLPDPTVVEIGGQRVLLSHGDLLCTDDVPYQQWRRQCRQPAWQAQLLARTVPERIALAQSLRTQSHEAQQGTLLVDVNPQAVDDMMDAHDCALLVHGHTHRPALHRWLHQGTERTRWVLSDWSEQAPPQGRGTVMSFAEGMALPATTSSQEAG</sequence>
<dbReference type="OrthoDB" id="9783283at2"/>
<dbReference type="Proteomes" id="UP000270261">
    <property type="component" value="Unassembled WGS sequence"/>
</dbReference>
<evidence type="ECO:0000256" key="4">
    <source>
        <dbReference type="ARBA" id="ARBA00022556"/>
    </source>
</evidence>
<evidence type="ECO:0000313" key="13">
    <source>
        <dbReference type="Proteomes" id="UP000270261"/>
    </source>
</evidence>
<feature type="domain" description="Calcineurin-like phosphoesterase" evidence="11">
    <location>
        <begin position="10"/>
        <end position="217"/>
    </location>
</feature>
<evidence type="ECO:0000256" key="8">
    <source>
        <dbReference type="ARBA" id="ARBA00023136"/>
    </source>
</evidence>
<keyword evidence="13" id="KW-1185">Reference proteome</keyword>
<feature type="binding site" evidence="10">
    <location>
        <position position="15"/>
    </location>
    <ligand>
        <name>Mn(2+)</name>
        <dbReference type="ChEBI" id="CHEBI:29035"/>
        <label>1</label>
    </ligand>
</feature>
<feature type="binding site" evidence="10">
    <location>
        <position position="17"/>
    </location>
    <ligand>
        <name>Mn(2+)</name>
        <dbReference type="ChEBI" id="CHEBI:29035"/>
        <label>1</label>
    </ligand>
</feature>
<dbReference type="HAMAP" id="MF_00575">
    <property type="entry name" value="LpxH"/>
    <property type="match status" value="1"/>
</dbReference>
<evidence type="ECO:0000256" key="5">
    <source>
        <dbReference type="ARBA" id="ARBA00022723"/>
    </source>
</evidence>
<dbReference type="InterPro" id="IPR043461">
    <property type="entry name" value="LpxH-like"/>
</dbReference>
<evidence type="ECO:0000259" key="11">
    <source>
        <dbReference type="Pfam" id="PF00149"/>
    </source>
</evidence>
<keyword evidence="9 10" id="KW-0464">Manganese</keyword>
<protein>
    <recommendedName>
        <fullName evidence="10">UDP-2,3-diacylglucosamine hydrolase</fullName>
        <ecNumber evidence="10">3.6.1.54</ecNumber>
    </recommendedName>
    <alternativeName>
        <fullName evidence="10">UDP-2,3-diacylglucosamine diphosphatase</fullName>
    </alternativeName>
</protein>
<comment type="catalytic activity">
    <reaction evidence="10">
        <text>UDP-2-N,3-O-bis[(3R)-3-hydroxytetradecanoyl]-alpha-D-glucosamine + H2O = 2-N,3-O-bis[(3R)-3-hydroxytetradecanoyl]-alpha-D-glucosaminyl 1-phosphate + UMP + 2 H(+)</text>
        <dbReference type="Rhea" id="RHEA:25213"/>
        <dbReference type="ChEBI" id="CHEBI:15377"/>
        <dbReference type="ChEBI" id="CHEBI:15378"/>
        <dbReference type="ChEBI" id="CHEBI:57865"/>
        <dbReference type="ChEBI" id="CHEBI:57957"/>
        <dbReference type="ChEBI" id="CHEBI:78847"/>
        <dbReference type="EC" id="3.6.1.54"/>
    </reaction>
</comment>
<dbReference type="GO" id="GO:0030145">
    <property type="term" value="F:manganese ion binding"/>
    <property type="evidence" value="ECO:0007669"/>
    <property type="project" value="UniProtKB-UniRule"/>
</dbReference>
<feature type="binding site" evidence="10">
    <location>
        <position position="52"/>
    </location>
    <ligand>
        <name>Mn(2+)</name>
        <dbReference type="ChEBI" id="CHEBI:29035"/>
        <label>2</label>
    </ligand>
</feature>
<dbReference type="EC" id="3.6.1.54" evidence="10"/>
<dbReference type="GO" id="GO:0009245">
    <property type="term" value="P:lipid A biosynthetic process"/>
    <property type="evidence" value="ECO:0007669"/>
    <property type="project" value="UniProtKB-UniRule"/>
</dbReference>
<dbReference type="InterPro" id="IPR004843">
    <property type="entry name" value="Calcineurin-like_PHP"/>
</dbReference>
<keyword evidence="8 10" id="KW-0472">Membrane</keyword>
<accession>A0A3R8MZ56</accession>
<feature type="binding site" evidence="10">
    <location>
        <position position="142"/>
    </location>
    <ligand>
        <name>substrate</name>
    </ligand>
</feature>
<keyword evidence="3 10" id="KW-0997">Cell inner membrane</keyword>
<organism evidence="12 13">
    <name type="scientific">Lautropia dentalis</name>
    <dbReference type="NCBI Taxonomy" id="2490857"/>
    <lineage>
        <taxon>Bacteria</taxon>
        <taxon>Pseudomonadati</taxon>
        <taxon>Pseudomonadota</taxon>
        <taxon>Betaproteobacteria</taxon>
        <taxon>Burkholderiales</taxon>
        <taxon>Burkholderiaceae</taxon>
        <taxon>Lautropia</taxon>
    </lineage>
</organism>
<dbReference type="GO" id="GO:0019897">
    <property type="term" value="C:extrinsic component of plasma membrane"/>
    <property type="evidence" value="ECO:0007669"/>
    <property type="project" value="UniProtKB-UniRule"/>
</dbReference>
<feature type="binding site" evidence="10">
    <location>
        <position position="213"/>
    </location>
    <ligand>
        <name>substrate</name>
    </ligand>
</feature>
<evidence type="ECO:0000256" key="9">
    <source>
        <dbReference type="ARBA" id="ARBA00023211"/>
    </source>
</evidence>
<evidence type="ECO:0000256" key="7">
    <source>
        <dbReference type="ARBA" id="ARBA00023098"/>
    </source>
</evidence>
<comment type="caution">
    <text evidence="12">The sequence shown here is derived from an EMBL/GenBank/DDBJ whole genome shotgun (WGS) entry which is preliminary data.</text>
</comment>
<keyword evidence="1 10" id="KW-1003">Cell membrane</keyword>
<dbReference type="AlphaFoldDB" id="A0A3R8MZ56"/>
<evidence type="ECO:0000256" key="6">
    <source>
        <dbReference type="ARBA" id="ARBA00022801"/>
    </source>
</evidence>
<dbReference type="NCBIfam" id="NF003743">
    <property type="entry name" value="PRK05340.1"/>
    <property type="match status" value="1"/>
</dbReference>
<feature type="binding site" evidence="10">
    <location>
        <position position="52"/>
    </location>
    <ligand>
        <name>Mn(2+)</name>
        <dbReference type="ChEBI" id="CHEBI:29035"/>
        <label>1</label>
    </ligand>
</feature>
<evidence type="ECO:0000256" key="10">
    <source>
        <dbReference type="HAMAP-Rule" id="MF_00575"/>
    </source>
</evidence>
<dbReference type="InterPro" id="IPR010138">
    <property type="entry name" value="UDP-diacylglucosamine_Hdrlase"/>
</dbReference>
<dbReference type="EMBL" id="RRUE01000001">
    <property type="protein sequence ID" value="RRN45819.1"/>
    <property type="molecule type" value="Genomic_DNA"/>
</dbReference>